<keyword evidence="3" id="KW-1185">Reference proteome</keyword>
<dbReference type="Proteomes" id="UP000034883">
    <property type="component" value="Chromosome"/>
</dbReference>
<dbReference type="AlphaFoldDB" id="A0A0F6W6S8"/>
<dbReference type="STRING" id="927083.DB32_006029"/>
<dbReference type="Pfam" id="PF10123">
    <property type="entry name" value="Mu-like_Pro"/>
    <property type="match status" value="1"/>
</dbReference>
<feature type="compositionally biased region" description="Low complexity" evidence="1">
    <location>
        <begin position="401"/>
        <end position="426"/>
    </location>
</feature>
<gene>
    <name evidence="2" type="ORF">DB32_006029</name>
</gene>
<proteinExistence type="predicted"/>
<sequence>MHAYDVPRESASRGVRLVARLVMDARPGPAFVPEVRRAMVAEDSKRSWVHLVYEGTWEGHRAGTFTFDGDRFAEILRNFDAQANELVFDYEHATEMMPSGEPVPAAGWIHALAVEGDSLFAYVEWTARAASLIEAGEYRFCSVVVDFAARDRKTDEEIDARLLSVALTNIPFIDGQEPIRLSARPRTSSNGATQMGAKTKPQPKKTRVQLSSGAKALLDQIATLLKITLADGDDVYFKVMDALGALQQAAKVEDMLATSTEGPALSDRRIRRNDVLRLALSEGTKITREQLLTALEQIEGDDFTREQLAALIESVAKMAEAQDGGGSSEPPPSEPAAASEPPPALSAPAGAPPAVPPHRTLPRRRCRRPRSRPRTASRSRRRSSRRSASPMSRARSRSSTRTRTSSRAWPARSPPTARRPMPAARR</sequence>
<feature type="compositionally biased region" description="Pro residues" evidence="1">
    <location>
        <begin position="329"/>
        <end position="356"/>
    </location>
</feature>
<evidence type="ECO:0000256" key="1">
    <source>
        <dbReference type="SAM" id="MobiDB-lite"/>
    </source>
</evidence>
<feature type="region of interest" description="Disordered" evidence="1">
    <location>
        <begin position="182"/>
        <end position="205"/>
    </location>
</feature>
<feature type="region of interest" description="Disordered" evidence="1">
    <location>
        <begin position="319"/>
        <end position="426"/>
    </location>
</feature>
<feature type="compositionally biased region" description="Basic residues" evidence="1">
    <location>
        <begin position="360"/>
        <end position="385"/>
    </location>
</feature>
<dbReference type="KEGG" id="samy:DB32_006029"/>
<accession>A0A0F6W6S8</accession>
<dbReference type="InterPro" id="IPR012106">
    <property type="entry name" value="Phage_Mu_Gp1"/>
</dbReference>
<protein>
    <submittedName>
        <fullName evidence="2">Mu-like prophage FluMu I protein</fullName>
    </submittedName>
</protein>
<dbReference type="OrthoDB" id="2043985at2"/>
<organism evidence="2 3">
    <name type="scientific">Sandaracinus amylolyticus</name>
    <dbReference type="NCBI Taxonomy" id="927083"/>
    <lineage>
        <taxon>Bacteria</taxon>
        <taxon>Pseudomonadati</taxon>
        <taxon>Myxococcota</taxon>
        <taxon>Polyangia</taxon>
        <taxon>Polyangiales</taxon>
        <taxon>Sandaracinaceae</taxon>
        <taxon>Sandaracinus</taxon>
    </lineage>
</organism>
<name>A0A0F6W6S8_9BACT</name>
<dbReference type="RefSeq" id="WP_053235979.1">
    <property type="nucleotide sequence ID" value="NZ_CP011125.1"/>
</dbReference>
<evidence type="ECO:0000313" key="2">
    <source>
        <dbReference type="EMBL" id="AKF08880.1"/>
    </source>
</evidence>
<dbReference type="EMBL" id="CP011125">
    <property type="protein sequence ID" value="AKF08880.1"/>
    <property type="molecule type" value="Genomic_DNA"/>
</dbReference>
<reference evidence="2 3" key="1">
    <citation type="submission" date="2015-03" db="EMBL/GenBank/DDBJ databases">
        <title>Genome assembly of Sandaracinus amylolyticus DSM 53668.</title>
        <authorList>
            <person name="Sharma G."/>
            <person name="Subramanian S."/>
        </authorList>
    </citation>
    <scope>NUCLEOTIDE SEQUENCE [LARGE SCALE GENOMIC DNA]</scope>
    <source>
        <strain evidence="2 3">DSM 53668</strain>
    </source>
</reference>
<evidence type="ECO:0000313" key="3">
    <source>
        <dbReference type="Proteomes" id="UP000034883"/>
    </source>
</evidence>